<keyword evidence="1" id="KW-0812">Transmembrane</keyword>
<keyword evidence="1" id="KW-1133">Transmembrane helix</keyword>
<dbReference type="EMBL" id="MN739216">
    <property type="protein sequence ID" value="QHS94106.1"/>
    <property type="molecule type" value="Genomic_DNA"/>
</dbReference>
<name>A0A6C0BPK7_9ZZZZ</name>
<evidence type="ECO:0000256" key="1">
    <source>
        <dbReference type="SAM" id="Phobius"/>
    </source>
</evidence>
<evidence type="ECO:0000313" key="2">
    <source>
        <dbReference type="EMBL" id="QHS94106.1"/>
    </source>
</evidence>
<feature type="transmembrane region" description="Helical" evidence="1">
    <location>
        <begin position="266"/>
        <end position="285"/>
    </location>
</feature>
<feature type="transmembrane region" description="Helical" evidence="1">
    <location>
        <begin position="46"/>
        <end position="68"/>
    </location>
</feature>
<feature type="transmembrane region" description="Helical" evidence="1">
    <location>
        <begin position="80"/>
        <end position="106"/>
    </location>
</feature>
<feature type="transmembrane region" description="Helical" evidence="1">
    <location>
        <begin position="322"/>
        <end position="340"/>
    </location>
</feature>
<sequence length="345" mass="40396">MTYTTKYSFLFIILNVVSNSLLRSMPLLLPKDPKKMDDASYYERHVLTLVVFYYFIFLFGFLLLLLILHIMLNTITNFSFLYYFVLELLPHFISSLIIVIPIHFTVFLLYRQGYIDSRVFNFREEINSWIMLTTFVIFFSVVYSHQFLNNSTDDSEVVFSSDVVLDNISKKISTRFLEQELTYEELQKQYNRTEGQEPSLTGVFDDTKSDDLQIWAQKLDKVKSGIQNLLEAKEGTNNMYTRDVLQEVSNIFKIFSSEKMKQKKSLLFSQGILYSVVLFKSYMFISAFNINSQNETFKSVPGESLEDERKRSELKKNNDHKLRIITTVIKAYLVVVIMLSKSIPA</sequence>
<keyword evidence="1" id="KW-0472">Membrane</keyword>
<dbReference type="AlphaFoldDB" id="A0A6C0BPK7"/>
<protein>
    <submittedName>
        <fullName evidence="2">Uncharacterized protein</fullName>
    </submittedName>
</protein>
<proteinExistence type="predicted"/>
<feature type="transmembrane region" description="Helical" evidence="1">
    <location>
        <begin position="126"/>
        <end position="143"/>
    </location>
</feature>
<accession>A0A6C0BPK7</accession>
<reference evidence="2" key="1">
    <citation type="journal article" date="2020" name="Nature">
        <title>Giant virus diversity and host interactions through global metagenomics.</title>
        <authorList>
            <person name="Schulz F."/>
            <person name="Roux S."/>
            <person name="Paez-Espino D."/>
            <person name="Jungbluth S."/>
            <person name="Walsh D.A."/>
            <person name="Denef V.J."/>
            <person name="McMahon K.D."/>
            <person name="Konstantinidis K.T."/>
            <person name="Eloe-Fadrosh E.A."/>
            <person name="Kyrpides N.C."/>
            <person name="Woyke T."/>
        </authorList>
    </citation>
    <scope>NUCLEOTIDE SEQUENCE</scope>
    <source>
        <strain evidence="2">GVMAG-M-3300018416-26</strain>
    </source>
</reference>
<organism evidence="2">
    <name type="scientific">viral metagenome</name>
    <dbReference type="NCBI Taxonomy" id="1070528"/>
    <lineage>
        <taxon>unclassified sequences</taxon>
        <taxon>metagenomes</taxon>
        <taxon>organismal metagenomes</taxon>
    </lineage>
</organism>
<feature type="transmembrane region" description="Helical" evidence="1">
    <location>
        <begin position="7"/>
        <end position="26"/>
    </location>
</feature>